<organism evidence="1 2">
    <name type="scientific">Alistipes hominis</name>
    <dbReference type="NCBI Taxonomy" id="2763015"/>
    <lineage>
        <taxon>Bacteria</taxon>
        <taxon>Pseudomonadati</taxon>
        <taxon>Bacteroidota</taxon>
        <taxon>Bacteroidia</taxon>
        <taxon>Bacteroidales</taxon>
        <taxon>Rikenellaceae</taxon>
        <taxon>Alistipes</taxon>
    </lineage>
</organism>
<dbReference type="EMBL" id="JACOOK010000005">
    <property type="protein sequence ID" value="MBC5617227.1"/>
    <property type="molecule type" value="Genomic_DNA"/>
</dbReference>
<keyword evidence="1" id="KW-0808">Transferase</keyword>
<sequence>MNGIKKIKQRLFRGYFRVRAHIHVRHWRGHGIHSPFMYGIVRNVFMKDRITGCDTTLYDALRSKRVGHRHAVKIQNLYTHCRLDSFTLIPNVGPPKPASGRNLCILLPDVTLETIAATAHRVSEDKGCMIILSPHRSARHWRFAQQIWQHYPCVSVDRRVMTIYFFNPKLPPQHYRI</sequence>
<evidence type="ECO:0000313" key="2">
    <source>
        <dbReference type="Proteomes" id="UP000636891"/>
    </source>
</evidence>
<dbReference type="Proteomes" id="UP000636891">
    <property type="component" value="Unassembled WGS sequence"/>
</dbReference>
<keyword evidence="2" id="KW-1185">Reference proteome</keyword>
<evidence type="ECO:0000313" key="1">
    <source>
        <dbReference type="EMBL" id="MBC5617227.1"/>
    </source>
</evidence>
<reference evidence="1 2" key="1">
    <citation type="submission" date="2020-08" db="EMBL/GenBank/DDBJ databases">
        <title>Genome public.</title>
        <authorList>
            <person name="Liu C."/>
            <person name="Sun Q."/>
        </authorList>
    </citation>
    <scope>NUCLEOTIDE SEQUENCE [LARGE SCALE GENOMIC DNA]</scope>
    <source>
        <strain evidence="1 2">New-7</strain>
    </source>
</reference>
<accession>A0ABR7CNJ3</accession>
<dbReference type="GO" id="GO:0016301">
    <property type="term" value="F:kinase activity"/>
    <property type="evidence" value="ECO:0007669"/>
    <property type="project" value="UniProtKB-KW"/>
</dbReference>
<protein>
    <submittedName>
        <fullName evidence="1">Histidine kinase</fullName>
    </submittedName>
</protein>
<gene>
    <name evidence="1" type="ORF">H8S08_09405</name>
</gene>
<dbReference type="RefSeq" id="WP_101573184.1">
    <property type="nucleotide sequence ID" value="NZ_JACOOK010000005.1"/>
</dbReference>
<keyword evidence="1" id="KW-0418">Kinase</keyword>
<name>A0ABR7CNJ3_9BACT</name>
<proteinExistence type="predicted"/>
<comment type="caution">
    <text evidence="1">The sequence shown here is derived from an EMBL/GenBank/DDBJ whole genome shotgun (WGS) entry which is preliminary data.</text>
</comment>